<dbReference type="GeneID" id="7047181"/>
<dbReference type="EMBL" id="EU747721">
    <property type="protein sequence ID" value="ACH96180.1"/>
    <property type="molecule type" value="Genomic_DNA"/>
</dbReference>
<evidence type="ECO:0000313" key="2">
    <source>
        <dbReference type="Proteomes" id="UP000011785"/>
    </source>
</evidence>
<evidence type="ECO:0000313" key="1">
    <source>
        <dbReference type="EMBL" id="ACH96180.1"/>
    </source>
</evidence>
<name>B7SV71_9VIRU</name>
<keyword evidence="2" id="KW-1185">Reference proteome</keyword>
<dbReference type="RefSeq" id="YP_002321361.1">
    <property type="nucleotide sequence ID" value="NC_011588.1"/>
</dbReference>
<proteinExistence type="predicted"/>
<organism evidence="2">
    <name type="scientific">Oryctes rhinoceros nudivirus</name>
    <dbReference type="NCBI Taxonomy" id="92521"/>
    <lineage>
        <taxon>Viruses</taxon>
        <taxon>Viruses incertae sedis</taxon>
        <taxon>Naldaviricetes</taxon>
        <taxon>Lefavirales</taxon>
        <taxon>Nudiviridae</taxon>
        <taxon>Alphanudivirus</taxon>
        <taxon>Alphanudivirus oryrhinocerotis</taxon>
    </lineage>
</organism>
<protein>
    <submittedName>
        <fullName evidence="1">Uncharacterized protein</fullName>
    </submittedName>
</protein>
<sequence length="53" mass="5735">MGMGVCACVYMCVCVSILAVEEVYVHMCANQSVSRVRSKKTCIETGEATALRC</sequence>
<accession>B7SV71</accession>
<dbReference type="KEGG" id="vg:7047181"/>
<dbReference type="Proteomes" id="UP000011785">
    <property type="component" value="Segment"/>
</dbReference>
<reference evidence="1 2" key="1">
    <citation type="journal article" date="2008" name="J. Virol. Methods">
        <title>Sequencing of the large dsDNA genome of Oryctes rhinoceros nudivirus using multiple displacement amplification of nanogram amounts of virus DNA.</title>
        <authorList>
            <person name="Wang Y."/>
            <person name="Kleespies R.G."/>
            <person name="Ramle M.B."/>
            <person name="Jehle J.A."/>
        </authorList>
    </citation>
    <scope>NUCLEOTIDE SEQUENCE [LARGE SCALE GENOMIC DNA]</scope>
    <source>
        <strain evidence="2">Isolate Oryctes rhinoceros/Malaysia/Ma07/2007</strain>
    </source>
</reference>